<accession>A0A397NIJ4</accession>
<dbReference type="GO" id="GO:0032259">
    <property type="term" value="P:methylation"/>
    <property type="evidence" value="ECO:0007669"/>
    <property type="project" value="UniProtKB-KW"/>
</dbReference>
<organism evidence="2 3">
    <name type="scientific">Hephaestia caeni</name>
    <dbReference type="NCBI Taxonomy" id="645617"/>
    <lineage>
        <taxon>Bacteria</taxon>
        <taxon>Pseudomonadati</taxon>
        <taxon>Pseudomonadota</taxon>
        <taxon>Alphaproteobacteria</taxon>
        <taxon>Sphingomonadales</taxon>
        <taxon>Sphingomonadaceae</taxon>
        <taxon>Hephaestia</taxon>
    </lineage>
</organism>
<dbReference type="InterPro" id="IPR029063">
    <property type="entry name" value="SAM-dependent_MTases_sf"/>
</dbReference>
<reference evidence="2 3" key="1">
    <citation type="submission" date="2018-08" db="EMBL/GenBank/DDBJ databases">
        <title>Genomic Encyclopedia of Type Strains, Phase IV (KMG-IV): sequencing the most valuable type-strain genomes for metagenomic binning, comparative biology and taxonomic classification.</title>
        <authorList>
            <person name="Goeker M."/>
        </authorList>
    </citation>
    <scope>NUCLEOTIDE SEQUENCE [LARGE SCALE GENOMIC DNA]</scope>
    <source>
        <strain evidence="2 3">DSM 25527</strain>
    </source>
</reference>
<dbReference type="RefSeq" id="WP_119037813.1">
    <property type="nucleotide sequence ID" value="NZ_QXDC01000008.1"/>
</dbReference>
<gene>
    <name evidence="2" type="ORF">DFR49_4367</name>
</gene>
<dbReference type="InterPro" id="IPR006342">
    <property type="entry name" value="FkbM_mtfrase"/>
</dbReference>
<keyword evidence="2" id="KW-0489">Methyltransferase</keyword>
<dbReference type="GO" id="GO:0008171">
    <property type="term" value="F:O-methyltransferase activity"/>
    <property type="evidence" value="ECO:0007669"/>
    <property type="project" value="TreeGrafter"/>
</dbReference>
<dbReference type="Gene3D" id="3.40.50.150">
    <property type="entry name" value="Vaccinia Virus protein VP39"/>
    <property type="match status" value="1"/>
</dbReference>
<keyword evidence="3" id="KW-1185">Reference proteome</keyword>
<comment type="caution">
    <text evidence="2">The sequence shown here is derived from an EMBL/GenBank/DDBJ whole genome shotgun (WGS) entry which is preliminary data.</text>
</comment>
<evidence type="ECO:0000259" key="1">
    <source>
        <dbReference type="Pfam" id="PF05050"/>
    </source>
</evidence>
<protein>
    <submittedName>
        <fullName evidence="2">FkbM family methyltransferase</fullName>
    </submittedName>
</protein>
<evidence type="ECO:0000313" key="2">
    <source>
        <dbReference type="EMBL" id="RIA35349.1"/>
    </source>
</evidence>
<proteinExistence type="predicted"/>
<evidence type="ECO:0000313" key="3">
    <source>
        <dbReference type="Proteomes" id="UP000266568"/>
    </source>
</evidence>
<dbReference type="AlphaFoldDB" id="A0A397NIJ4"/>
<dbReference type="PANTHER" id="PTHR36973">
    <property type="entry name" value="SLL1456 PROTEIN-RELATED"/>
    <property type="match status" value="1"/>
</dbReference>
<dbReference type="NCBIfam" id="TIGR01444">
    <property type="entry name" value="fkbM_fam"/>
    <property type="match status" value="1"/>
</dbReference>
<dbReference type="OrthoDB" id="292760at2"/>
<dbReference type="InterPro" id="IPR053188">
    <property type="entry name" value="FkbM_Methyltransferase"/>
</dbReference>
<dbReference type="SUPFAM" id="SSF53335">
    <property type="entry name" value="S-adenosyl-L-methionine-dependent methyltransferases"/>
    <property type="match status" value="1"/>
</dbReference>
<dbReference type="Pfam" id="PF05050">
    <property type="entry name" value="Methyltransf_21"/>
    <property type="match status" value="1"/>
</dbReference>
<dbReference type="PANTHER" id="PTHR36973:SF4">
    <property type="entry name" value="NODULATION PROTEIN"/>
    <property type="match status" value="1"/>
</dbReference>
<keyword evidence="2" id="KW-0808">Transferase</keyword>
<name>A0A397NIJ4_9SPHN</name>
<dbReference type="EMBL" id="QXDC01000008">
    <property type="protein sequence ID" value="RIA35349.1"/>
    <property type="molecule type" value="Genomic_DNA"/>
</dbReference>
<feature type="domain" description="Methyltransferase FkbM" evidence="1">
    <location>
        <begin position="46"/>
        <end position="212"/>
    </location>
</feature>
<sequence length="236" mass="26099">MLKKLTKILKISRYPLLLRALVRHRVAAATEHLETIKIVKPATLIDVGANKGQFSLAARAQRPGVGIYAFEPLPGARDRFSAVFRDAVNVQLSPVALAATEASAEFHIGSRDDSSSLLPIADAEKKAYGVHESGRMVVETRRLDSEVDFAALPRPIMLKIDVQGGELDVLKGVSDFSSIDFVYVELSFVELYTGQPLFEHVYEFLSARGYRLRGLFNLSMTPAYGSTQVDALFDRR</sequence>
<dbReference type="Proteomes" id="UP000266568">
    <property type="component" value="Unassembled WGS sequence"/>
</dbReference>